<name>A0A367WQ13_9PROT</name>
<accession>A0A367WQ13</accession>
<keyword evidence="1" id="KW-1133">Transmembrane helix</keyword>
<protein>
    <recommendedName>
        <fullName evidence="4">Transmembrane protein</fullName>
    </recommendedName>
</protein>
<dbReference type="RefSeq" id="WP_114090198.1">
    <property type="nucleotide sequence ID" value="NZ_JPWH01000025.1"/>
</dbReference>
<sequence>MTDARFSEDAPRYQPGQQAFAEERSGNTALVCYGLMIATLFTALATGLIALIVAYVAREDDGHWSNSHYTFIIRTFWISILYAILTGIVTFFVWWIPFIGWAVMGLMGLYTAAWFIGRNVIGLLRALEGKPINDPQSWFFG</sequence>
<feature type="transmembrane region" description="Helical" evidence="1">
    <location>
        <begin position="33"/>
        <end position="57"/>
    </location>
</feature>
<dbReference type="OrthoDB" id="5405464at2"/>
<dbReference type="AlphaFoldDB" id="A0A367WQ13"/>
<keyword evidence="1" id="KW-0812">Transmembrane</keyword>
<evidence type="ECO:0008006" key="4">
    <source>
        <dbReference type="Google" id="ProtNLM"/>
    </source>
</evidence>
<keyword evidence="1" id="KW-0472">Membrane</keyword>
<dbReference type="EMBL" id="JPWH01000025">
    <property type="protein sequence ID" value="RCK43487.1"/>
    <property type="molecule type" value="Genomic_DNA"/>
</dbReference>
<feature type="transmembrane region" description="Helical" evidence="1">
    <location>
        <begin position="98"/>
        <end position="117"/>
    </location>
</feature>
<feature type="transmembrane region" description="Helical" evidence="1">
    <location>
        <begin position="69"/>
        <end position="92"/>
    </location>
</feature>
<evidence type="ECO:0000313" key="2">
    <source>
        <dbReference type="EMBL" id="RCK43487.1"/>
    </source>
</evidence>
<gene>
    <name evidence="2" type="ORF">TH25_21635</name>
</gene>
<organism evidence="2 3">
    <name type="scientific">Thalassospira profundimaris</name>
    <dbReference type="NCBI Taxonomy" id="502049"/>
    <lineage>
        <taxon>Bacteria</taxon>
        <taxon>Pseudomonadati</taxon>
        <taxon>Pseudomonadota</taxon>
        <taxon>Alphaproteobacteria</taxon>
        <taxon>Rhodospirillales</taxon>
        <taxon>Thalassospiraceae</taxon>
        <taxon>Thalassospira</taxon>
    </lineage>
</organism>
<evidence type="ECO:0000313" key="3">
    <source>
        <dbReference type="Proteomes" id="UP000252517"/>
    </source>
</evidence>
<dbReference type="Proteomes" id="UP000252517">
    <property type="component" value="Unassembled WGS sequence"/>
</dbReference>
<evidence type="ECO:0000256" key="1">
    <source>
        <dbReference type="SAM" id="Phobius"/>
    </source>
</evidence>
<comment type="caution">
    <text evidence="2">The sequence shown here is derived from an EMBL/GenBank/DDBJ whole genome shotgun (WGS) entry which is preliminary data.</text>
</comment>
<reference evidence="2 3" key="1">
    <citation type="submission" date="2014-07" db="EMBL/GenBank/DDBJ databases">
        <title>Draft genome sequence of Thalassospira profundimaris S25-3-2.</title>
        <authorList>
            <person name="Lai Q."/>
            <person name="Shao Z."/>
        </authorList>
    </citation>
    <scope>NUCLEOTIDE SEQUENCE [LARGE SCALE GENOMIC DNA]</scope>
    <source>
        <strain evidence="2 3">S25-3-2</strain>
    </source>
</reference>
<proteinExistence type="predicted"/>